<evidence type="ECO:0000313" key="8">
    <source>
        <dbReference type="Proteomes" id="UP000637695"/>
    </source>
</evidence>
<evidence type="ECO:0000256" key="5">
    <source>
        <dbReference type="ARBA" id="ARBA00023136"/>
    </source>
</evidence>
<feature type="transmembrane region" description="Helical" evidence="6">
    <location>
        <begin position="188"/>
        <end position="209"/>
    </location>
</feature>
<keyword evidence="4 6" id="KW-1133">Transmembrane helix</keyword>
<dbReference type="GO" id="GO:0015648">
    <property type="term" value="F:lipid-linked peptidoglycan transporter activity"/>
    <property type="evidence" value="ECO:0007669"/>
    <property type="project" value="TreeGrafter"/>
</dbReference>
<organism evidence="7 8">
    <name type="scientific">Alicyclobacillus cellulosilyticus</name>
    <dbReference type="NCBI Taxonomy" id="1003997"/>
    <lineage>
        <taxon>Bacteria</taxon>
        <taxon>Bacillati</taxon>
        <taxon>Bacillota</taxon>
        <taxon>Bacilli</taxon>
        <taxon>Bacillales</taxon>
        <taxon>Alicyclobacillaceae</taxon>
        <taxon>Alicyclobacillus</taxon>
    </lineage>
</organism>
<evidence type="ECO:0000313" key="7">
    <source>
        <dbReference type="EMBL" id="GGI97650.1"/>
    </source>
</evidence>
<dbReference type="Proteomes" id="UP000637695">
    <property type="component" value="Unassembled WGS sequence"/>
</dbReference>
<protein>
    <submittedName>
        <fullName evidence="7">Rod shape-determining protein RodA</fullName>
    </submittedName>
</protein>
<feature type="transmembrane region" description="Helical" evidence="6">
    <location>
        <begin position="47"/>
        <end position="66"/>
    </location>
</feature>
<proteinExistence type="predicted"/>
<reference evidence="7" key="1">
    <citation type="journal article" date="2014" name="Int. J. Syst. Evol. Microbiol.">
        <title>Complete genome sequence of Corynebacterium casei LMG S-19264T (=DSM 44701T), isolated from a smear-ripened cheese.</title>
        <authorList>
            <consortium name="US DOE Joint Genome Institute (JGI-PGF)"/>
            <person name="Walter F."/>
            <person name="Albersmeier A."/>
            <person name="Kalinowski J."/>
            <person name="Ruckert C."/>
        </authorList>
    </citation>
    <scope>NUCLEOTIDE SEQUENCE</scope>
    <source>
        <strain evidence="7">JCM 18487</strain>
    </source>
</reference>
<evidence type="ECO:0000256" key="2">
    <source>
        <dbReference type="ARBA" id="ARBA00022692"/>
    </source>
</evidence>
<gene>
    <name evidence="7" type="primary">rodA</name>
    <name evidence="7" type="ORF">GCM10010885_04160</name>
</gene>
<dbReference type="GO" id="GO:0005886">
    <property type="term" value="C:plasma membrane"/>
    <property type="evidence" value="ECO:0007669"/>
    <property type="project" value="TreeGrafter"/>
</dbReference>
<accession>A0A917NFN2</accession>
<comment type="caution">
    <text evidence="7">The sequence shown here is derived from an EMBL/GenBank/DDBJ whole genome shotgun (WGS) entry which is preliminary data.</text>
</comment>
<dbReference type="PANTHER" id="PTHR30474:SF1">
    <property type="entry name" value="PEPTIDOGLYCAN GLYCOSYLTRANSFERASE MRDB"/>
    <property type="match status" value="1"/>
</dbReference>
<dbReference type="RefSeq" id="WP_188880870.1">
    <property type="nucleotide sequence ID" value="NZ_BMOY01000004.1"/>
</dbReference>
<dbReference type="PANTHER" id="PTHR30474">
    <property type="entry name" value="CELL CYCLE PROTEIN"/>
    <property type="match status" value="1"/>
</dbReference>
<name>A0A917NFN2_9BACL</name>
<keyword evidence="8" id="KW-1185">Reference proteome</keyword>
<dbReference type="PROSITE" id="PS51257">
    <property type="entry name" value="PROKAR_LIPOPROTEIN"/>
    <property type="match status" value="1"/>
</dbReference>
<dbReference type="GO" id="GO:0032153">
    <property type="term" value="C:cell division site"/>
    <property type="evidence" value="ECO:0007669"/>
    <property type="project" value="TreeGrafter"/>
</dbReference>
<feature type="transmembrane region" description="Helical" evidence="6">
    <location>
        <begin position="322"/>
        <end position="341"/>
    </location>
</feature>
<feature type="transmembrane region" description="Helical" evidence="6">
    <location>
        <begin position="163"/>
        <end position="181"/>
    </location>
</feature>
<dbReference type="Pfam" id="PF01098">
    <property type="entry name" value="FTSW_RODA_SPOVE"/>
    <property type="match status" value="1"/>
</dbReference>
<evidence type="ECO:0000256" key="4">
    <source>
        <dbReference type="ARBA" id="ARBA00022989"/>
    </source>
</evidence>
<evidence type="ECO:0000256" key="1">
    <source>
        <dbReference type="ARBA" id="ARBA00004141"/>
    </source>
</evidence>
<feature type="transmembrane region" description="Helical" evidence="6">
    <location>
        <begin position="12"/>
        <end position="35"/>
    </location>
</feature>
<dbReference type="AlphaFoldDB" id="A0A917NFN2"/>
<dbReference type="GO" id="GO:0051301">
    <property type="term" value="P:cell division"/>
    <property type="evidence" value="ECO:0007669"/>
    <property type="project" value="InterPro"/>
</dbReference>
<feature type="transmembrane region" description="Helical" evidence="6">
    <location>
        <begin position="285"/>
        <end position="310"/>
    </location>
</feature>
<keyword evidence="3" id="KW-0133">Cell shape</keyword>
<evidence type="ECO:0000256" key="3">
    <source>
        <dbReference type="ARBA" id="ARBA00022960"/>
    </source>
</evidence>
<keyword evidence="2 6" id="KW-0812">Transmembrane</keyword>
<feature type="transmembrane region" description="Helical" evidence="6">
    <location>
        <begin position="78"/>
        <end position="95"/>
    </location>
</feature>
<sequence length="392" mass="43293">MEGLRKNVKRIDYLLLFALLGLAVFGCLAILASTYGKSGTNVPANAFAKQVMFEVLGTGAMALTASMDYRSLRKVYKWMYAVSVFLLVVVMFMPSRFGAHAWIPLGPLSFQPSELAKLALIVAIAGYMADVDESEFPDYGWKTALPVIGMFLVPFALTLKEPALGQALVMFAITFFMYMVFAKRSYFLLMFGLFVLVIAGLTAVALAYSEQAVVVIQWMVKHHLLQGFQAQRILTWLDPNYSLTQYGYNVHQAQIAVGSGQVFGEGFLNGIETRGNWIPNQWTDFIFTAVAEEFGFVGSSLLILFFLLLFDRLVRIAAGSQDTFGTYIVVGIVAMFAFQVFENIGMNMYLSPSTGITLPFISYGGSSLIINYVAVGLALSVSLRRKALRFTG</sequence>
<reference evidence="7" key="2">
    <citation type="submission" date="2020-09" db="EMBL/GenBank/DDBJ databases">
        <authorList>
            <person name="Sun Q."/>
            <person name="Ohkuma M."/>
        </authorList>
    </citation>
    <scope>NUCLEOTIDE SEQUENCE</scope>
    <source>
        <strain evidence="7">JCM 18487</strain>
    </source>
</reference>
<comment type="subcellular location">
    <subcellularLocation>
        <location evidence="1">Membrane</location>
        <topology evidence="1">Multi-pass membrane protein</topology>
    </subcellularLocation>
</comment>
<dbReference type="EMBL" id="BMOY01000004">
    <property type="protein sequence ID" value="GGI97650.1"/>
    <property type="molecule type" value="Genomic_DNA"/>
</dbReference>
<evidence type="ECO:0000256" key="6">
    <source>
        <dbReference type="SAM" id="Phobius"/>
    </source>
</evidence>
<dbReference type="InterPro" id="IPR001182">
    <property type="entry name" value="FtsW/RodA"/>
</dbReference>
<feature type="transmembrane region" description="Helical" evidence="6">
    <location>
        <begin position="361"/>
        <end position="383"/>
    </location>
</feature>
<keyword evidence="5 6" id="KW-0472">Membrane</keyword>
<dbReference type="GO" id="GO:0008360">
    <property type="term" value="P:regulation of cell shape"/>
    <property type="evidence" value="ECO:0007669"/>
    <property type="project" value="UniProtKB-KW"/>
</dbReference>